<keyword evidence="1" id="KW-1133">Transmembrane helix</keyword>
<feature type="transmembrane region" description="Helical" evidence="1">
    <location>
        <begin position="272"/>
        <end position="290"/>
    </location>
</feature>
<dbReference type="Proteomes" id="UP001143364">
    <property type="component" value="Unassembled WGS sequence"/>
</dbReference>
<feature type="transmembrane region" description="Helical" evidence="1">
    <location>
        <begin position="223"/>
        <end position="242"/>
    </location>
</feature>
<name>A0A9W6JHU0_9HYPH</name>
<organism evidence="3 4">
    <name type="scientific">Methylopila jiangsuensis</name>
    <dbReference type="NCBI Taxonomy" id="586230"/>
    <lineage>
        <taxon>Bacteria</taxon>
        <taxon>Pseudomonadati</taxon>
        <taxon>Pseudomonadota</taxon>
        <taxon>Alphaproteobacteria</taxon>
        <taxon>Hyphomicrobiales</taxon>
        <taxon>Methylopilaceae</taxon>
        <taxon>Methylopila</taxon>
    </lineage>
</organism>
<evidence type="ECO:0000259" key="2">
    <source>
        <dbReference type="Pfam" id="PF14378"/>
    </source>
</evidence>
<keyword evidence="4" id="KW-1185">Reference proteome</keyword>
<dbReference type="AlphaFoldDB" id="A0A9W6JHU0"/>
<feature type="domain" description="Inositolphosphotransferase Aur1/Ipt1" evidence="2">
    <location>
        <begin position="99"/>
        <end position="287"/>
    </location>
</feature>
<feature type="transmembrane region" description="Helical" evidence="1">
    <location>
        <begin position="123"/>
        <end position="148"/>
    </location>
</feature>
<dbReference type="Pfam" id="PF14378">
    <property type="entry name" value="PAP2_3"/>
    <property type="match status" value="1"/>
</dbReference>
<dbReference type="EMBL" id="BSFK01000005">
    <property type="protein sequence ID" value="GLK76085.1"/>
    <property type="molecule type" value="Genomic_DNA"/>
</dbReference>
<comment type="caution">
    <text evidence="3">The sequence shown here is derived from an EMBL/GenBank/DDBJ whole genome shotgun (WGS) entry which is preliminary data.</text>
</comment>
<feature type="transmembrane region" description="Helical" evidence="1">
    <location>
        <begin position="12"/>
        <end position="30"/>
    </location>
</feature>
<reference evidence="3" key="1">
    <citation type="journal article" date="2014" name="Int. J. Syst. Evol. Microbiol.">
        <title>Complete genome sequence of Corynebacterium casei LMG S-19264T (=DSM 44701T), isolated from a smear-ripened cheese.</title>
        <authorList>
            <consortium name="US DOE Joint Genome Institute (JGI-PGF)"/>
            <person name="Walter F."/>
            <person name="Albersmeier A."/>
            <person name="Kalinowski J."/>
            <person name="Ruckert C."/>
        </authorList>
    </citation>
    <scope>NUCLEOTIDE SEQUENCE</scope>
    <source>
        <strain evidence="3">VKM B-2555</strain>
    </source>
</reference>
<keyword evidence="1" id="KW-0472">Membrane</keyword>
<feature type="transmembrane region" description="Helical" evidence="1">
    <location>
        <begin position="36"/>
        <end position="56"/>
    </location>
</feature>
<proteinExistence type="predicted"/>
<evidence type="ECO:0000313" key="3">
    <source>
        <dbReference type="EMBL" id="GLK76085.1"/>
    </source>
</evidence>
<feature type="transmembrane region" description="Helical" evidence="1">
    <location>
        <begin position="249"/>
        <end position="266"/>
    </location>
</feature>
<dbReference type="GO" id="GO:0016020">
    <property type="term" value="C:membrane"/>
    <property type="evidence" value="ECO:0007669"/>
    <property type="project" value="UniProtKB-SubCell"/>
</dbReference>
<evidence type="ECO:0000313" key="4">
    <source>
        <dbReference type="Proteomes" id="UP001143364"/>
    </source>
</evidence>
<feature type="transmembrane region" description="Helical" evidence="1">
    <location>
        <begin position="160"/>
        <end position="187"/>
    </location>
</feature>
<sequence>MTPAISAYPWAWAWTVASAVMAAVLLLAAGGSVTPLTFAMSVAGFACLAGLHRLYATRRPDRVLAAVTGGVAVAMGSAMMAGVISLMAARLGAPLADPWLAGADAALGIDTPRLVAAAAARPWLSYGLGAAYLSSFPLIFAAIVYFAVTRREERLWELCAGFAGVMTVCTLISAATPAVGAFAHYALSDDILRALPPGAGLYHLPVFEAYRSGAWATVDFTRLQGVVTFPSIHCGLALMTAYAFRRDRFLAWPMAIWNGVVILSTIPIGGHYVIDLIAGAAVWAMVATLARTPLGAPSGLPQAVMPERASAIHGLNVQASAQQKVSDARLRRA</sequence>
<evidence type="ECO:0000256" key="1">
    <source>
        <dbReference type="SAM" id="Phobius"/>
    </source>
</evidence>
<reference evidence="3" key="2">
    <citation type="submission" date="2023-01" db="EMBL/GenBank/DDBJ databases">
        <authorList>
            <person name="Sun Q."/>
            <person name="Evtushenko L."/>
        </authorList>
    </citation>
    <scope>NUCLEOTIDE SEQUENCE</scope>
    <source>
        <strain evidence="3">VKM B-2555</strain>
    </source>
</reference>
<dbReference type="InterPro" id="IPR026841">
    <property type="entry name" value="Aur1/Ipt1"/>
</dbReference>
<gene>
    <name evidence="3" type="ORF">GCM10008171_13390</name>
</gene>
<feature type="transmembrane region" description="Helical" evidence="1">
    <location>
        <begin position="63"/>
        <end position="89"/>
    </location>
</feature>
<accession>A0A9W6JHU0</accession>
<protein>
    <recommendedName>
        <fullName evidence="2">Inositolphosphotransferase Aur1/Ipt1 domain-containing protein</fullName>
    </recommendedName>
</protein>
<dbReference type="RefSeq" id="WP_271204007.1">
    <property type="nucleotide sequence ID" value="NZ_BSFK01000005.1"/>
</dbReference>
<keyword evidence="1" id="KW-0812">Transmembrane</keyword>